<accession>H3GCG2</accession>
<organism evidence="2 3">
    <name type="scientific">Phytophthora ramorum</name>
    <name type="common">Sudden oak death agent</name>
    <dbReference type="NCBI Taxonomy" id="164328"/>
    <lineage>
        <taxon>Eukaryota</taxon>
        <taxon>Sar</taxon>
        <taxon>Stramenopiles</taxon>
        <taxon>Oomycota</taxon>
        <taxon>Peronosporomycetes</taxon>
        <taxon>Peronosporales</taxon>
        <taxon>Peronosporaceae</taxon>
        <taxon>Phytophthora</taxon>
    </lineage>
</organism>
<dbReference type="AlphaFoldDB" id="H3GCG2"/>
<dbReference type="EMBL" id="DS565999">
    <property type="status" value="NOT_ANNOTATED_CDS"/>
    <property type="molecule type" value="Genomic_DNA"/>
</dbReference>
<keyword evidence="3" id="KW-1185">Reference proteome</keyword>
<evidence type="ECO:0000313" key="2">
    <source>
        <dbReference type="EnsemblProtists" id="Phyra73135"/>
    </source>
</evidence>
<reference evidence="3" key="1">
    <citation type="journal article" date="2006" name="Science">
        <title>Phytophthora genome sequences uncover evolutionary origins and mechanisms of pathogenesis.</title>
        <authorList>
            <person name="Tyler B.M."/>
            <person name="Tripathy S."/>
            <person name="Zhang X."/>
            <person name="Dehal P."/>
            <person name="Jiang R.H."/>
            <person name="Aerts A."/>
            <person name="Arredondo F.D."/>
            <person name="Baxter L."/>
            <person name="Bensasson D."/>
            <person name="Beynon J.L."/>
            <person name="Chapman J."/>
            <person name="Damasceno C.M."/>
            <person name="Dorrance A.E."/>
            <person name="Dou D."/>
            <person name="Dickerman A.W."/>
            <person name="Dubchak I.L."/>
            <person name="Garbelotto M."/>
            <person name="Gijzen M."/>
            <person name="Gordon S.G."/>
            <person name="Govers F."/>
            <person name="Grunwald N.J."/>
            <person name="Huang W."/>
            <person name="Ivors K.L."/>
            <person name="Jones R.W."/>
            <person name="Kamoun S."/>
            <person name="Krampis K."/>
            <person name="Lamour K.H."/>
            <person name="Lee M.K."/>
            <person name="McDonald W.H."/>
            <person name="Medina M."/>
            <person name="Meijer H.J."/>
            <person name="Nordberg E.K."/>
            <person name="Maclean D.J."/>
            <person name="Ospina-Giraldo M.D."/>
            <person name="Morris P.F."/>
            <person name="Phuntumart V."/>
            <person name="Putnam N.H."/>
            <person name="Rash S."/>
            <person name="Rose J.K."/>
            <person name="Sakihama Y."/>
            <person name="Salamov A.A."/>
            <person name="Savidor A."/>
            <person name="Scheuring C.F."/>
            <person name="Smith B.M."/>
            <person name="Sobral B.W."/>
            <person name="Terry A."/>
            <person name="Torto-Alalibo T.A."/>
            <person name="Win J."/>
            <person name="Xu Z."/>
            <person name="Zhang H."/>
            <person name="Grigoriev I.V."/>
            <person name="Rokhsar D.S."/>
            <person name="Boore J.L."/>
        </authorList>
    </citation>
    <scope>NUCLEOTIDE SEQUENCE [LARGE SCALE GENOMIC DNA]</scope>
    <source>
        <strain evidence="3">Pr102</strain>
    </source>
</reference>
<dbReference type="Proteomes" id="UP000005238">
    <property type="component" value="Unassembled WGS sequence"/>
</dbReference>
<evidence type="ECO:0000313" key="3">
    <source>
        <dbReference type="Proteomes" id="UP000005238"/>
    </source>
</evidence>
<dbReference type="Pfam" id="PF07727">
    <property type="entry name" value="RVT_2"/>
    <property type="match status" value="1"/>
</dbReference>
<sequence>MCLYYKRDGNDMTIVGLYVDDLLVTASKPDLIEDFFVAMKILSIKDLGKGSKFIGMRVHLDEAGGYNLDQQAAIEELLVQFGLADANGVKTPIGEEANDAEPQELQLLQGVGSNGEPTIRTFQSLVGSLLWIARCTRPDISFAVHKATRYTHQPRTSDWKLAKRIARYLKATKTLKLRMDVGVADGRCIQVESWSDADFAADKGDRKSVTGGVVTMDGAIVHWICKKQTGVSLATMEAEFTAASHVGRELLGLRELVRELHFAVSQPMPMHMDNQAAIKQLESEDSMVSAKHVGIRIKFICDYARKGIVEPKYVESHLMKADLLTKAFPAPRMAELRQIVKLT</sequence>
<dbReference type="CDD" id="cd09272">
    <property type="entry name" value="RNase_HI_RT_Ty1"/>
    <property type="match status" value="1"/>
</dbReference>
<evidence type="ECO:0000259" key="1">
    <source>
        <dbReference type="Pfam" id="PF07727"/>
    </source>
</evidence>
<dbReference type="PANTHER" id="PTHR11439:SF440">
    <property type="entry name" value="INTEGRASE CATALYTIC DOMAIN-CONTAINING PROTEIN"/>
    <property type="match status" value="1"/>
</dbReference>
<reference evidence="2" key="2">
    <citation type="submission" date="2015-06" db="UniProtKB">
        <authorList>
            <consortium name="EnsemblProtists"/>
        </authorList>
    </citation>
    <scope>IDENTIFICATION</scope>
    <source>
        <strain evidence="2">Pr102</strain>
    </source>
</reference>
<dbReference type="EnsemblProtists" id="Phyra73135">
    <property type="protein sequence ID" value="Phyra73135"/>
    <property type="gene ID" value="Phyra73135"/>
</dbReference>
<dbReference type="PANTHER" id="PTHR11439">
    <property type="entry name" value="GAG-POL-RELATED RETROTRANSPOSON"/>
    <property type="match status" value="1"/>
</dbReference>
<protein>
    <recommendedName>
        <fullName evidence="1">Reverse transcriptase Ty1/copia-type domain-containing protein</fullName>
    </recommendedName>
</protein>
<feature type="domain" description="Reverse transcriptase Ty1/copia-type" evidence="1">
    <location>
        <begin position="3"/>
        <end position="93"/>
    </location>
</feature>
<proteinExistence type="predicted"/>
<name>H3GCG2_PHYRM</name>
<dbReference type="InterPro" id="IPR013103">
    <property type="entry name" value="RVT_2"/>
</dbReference>
<dbReference type="InParanoid" id="H3GCG2"/>
<dbReference type="STRING" id="164328.H3GCG2"/>
<dbReference type="eggNOG" id="KOG0017">
    <property type="taxonomic scope" value="Eukaryota"/>
</dbReference>
<dbReference type="HOGENOM" id="CLU_001650_6_0_1"/>